<comment type="caution">
    <text evidence="2">The sequence shown here is derived from an EMBL/GenBank/DDBJ whole genome shotgun (WGS) entry which is preliminary data.</text>
</comment>
<evidence type="ECO:0000256" key="1">
    <source>
        <dbReference type="SAM" id="Phobius"/>
    </source>
</evidence>
<name>A0A812Q8K7_9DINO</name>
<dbReference type="Proteomes" id="UP000604046">
    <property type="component" value="Unassembled WGS sequence"/>
</dbReference>
<reference evidence="2" key="1">
    <citation type="submission" date="2021-02" db="EMBL/GenBank/DDBJ databases">
        <authorList>
            <person name="Dougan E. K."/>
            <person name="Rhodes N."/>
            <person name="Thang M."/>
            <person name="Chan C."/>
        </authorList>
    </citation>
    <scope>NUCLEOTIDE SEQUENCE</scope>
</reference>
<keyword evidence="1" id="KW-0472">Membrane</keyword>
<sequence length="443" mass="48451">MLCNAAQMQMTNLKLQALGFHISARLCKTCMCVALCAALVDIPIFVFWFQDWTMGEDLLLKTIFFCCCAATLLVQSYGLCHAASRALCLAWHDAAIRTTAACLYINAALVIPGPLLSGLGALAFHAPRDEIDILLLTADASLQVLNVLLLSGLVGPQQWARPMEALQKLAEIHGFGLSSKAKRIAFPGRVNPASSNCIVSFPGKYSEQWDAAVLAANSQEGVSLACVFLTDRASGLGQHADNPHSLGSCWCHALYGSLPANTYLSVVDVQQLQEEHGTQSEYQQALDFKKADAVAMGQLLLIKQDQAHLDWERQLAEALKEAEARCLANHGRAPWGCRWFEEWRKNARDAAELGQTLHVFYFEGKTGQGKIAWQELSDPKVREKVRSYSGLGASQTAEVAYLDKEGLSYVEHDIREFEILMGASGITASWAANPPPCDAQVQH</sequence>
<feature type="transmembrane region" description="Helical" evidence="1">
    <location>
        <begin position="101"/>
        <end position="127"/>
    </location>
</feature>
<proteinExistence type="predicted"/>
<gene>
    <name evidence="2" type="ORF">SNAT2548_LOCUS20794</name>
</gene>
<feature type="transmembrane region" description="Helical" evidence="1">
    <location>
        <begin position="62"/>
        <end position="80"/>
    </location>
</feature>
<keyword evidence="1" id="KW-1133">Transmembrane helix</keyword>
<keyword evidence="3" id="KW-1185">Reference proteome</keyword>
<dbReference type="OrthoDB" id="444629at2759"/>
<accession>A0A812Q8K7</accession>
<organism evidence="2 3">
    <name type="scientific">Symbiodinium natans</name>
    <dbReference type="NCBI Taxonomy" id="878477"/>
    <lineage>
        <taxon>Eukaryota</taxon>
        <taxon>Sar</taxon>
        <taxon>Alveolata</taxon>
        <taxon>Dinophyceae</taxon>
        <taxon>Suessiales</taxon>
        <taxon>Symbiodiniaceae</taxon>
        <taxon>Symbiodinium</taxon>
    </lineage>
</organism>
<feature type="transmembrane region" description="Helical" evidence="1">
    <location>
        <begin position="30"/>
        <end position="50"/>
    </location>
</feature>
<dbReference type="AlphaFoldDB" id="A0A812Q8K7"/>
<evidence type="ECO:0000313" key="2">
    <source>
        <dbReference type="EMBL" id="CAE7380951.1"/>
    </source>
</evidence>
<keyword evidence="1" id="KW-0812">Transmembrane</keyword>
<evidence type="ECO:0000313" key="3">
    <source>
        <dbReference type="Proteomes" id="UP000604046"/>
    </source>
</evidence>
<dbReference type="EMBL" id="CAJNDS010002224">
    <property type="protein sequence ID" value="CAE7380951.1"/>
    <property type="molecule type" value="Genomic_DNA"/>
</dbReference>
<protein>
    <submittedName>
        <fullName evidence="2">Uncharacterized protein</fullName>
    </submittedName>
</protein>